<feature type="coiled-coil region" evidence="1">
    <location>
        <begin position="2"/>
        <end position="29"/>
    </location>
</feature>
<sequence length="76" mass="8687">MADITDKKHDELIRRIELLETQVAELTGKLKEGNPKDNARKIRILSVIISALAGTIRELTRQIGRIRSPRQNRQSL</sequence>
<protein>
    <submittedName>
        <fullName evidence="2">Uncharacterized protein</fullName>
    </submittedName>
</protein>
<evidence type="ECO:0000313" key="3">
    <source>
        <dbReference type="Proteomes" id="UP000615326"/>
    </source>
</evidence>
<keyword evidence="3" id="KW-1185">Reference proteome</keyword>
<comment type="caution">
    <text evidence="2">The sequence shown here is derived from an EMBL/GenBank/DDBJ whole genome shotgun (WGS) entry which is preliminary data.</text>
</comment>
<evidence type="ECO:0000313" key="2">
    <source>
        <dbReference type="EMBL" id="NHO33391.1"/>
    </source>
</evidence>
<gene>
    <name evidence="2" type="ORF">GOB84_12605</name>
</gene>
<reference evidence="2 3" key="1">
    <citation type="journal article" date="2020" name="Int. J. Syst. Evol. Microbiol.">
        <title>Novel acetic acid bacteria from cider fermentations: Acetobacter conturbans sp. nov. and Acetobacter fallax sp. nov.</title>
        <authorList>
            <person name="Sombolestani A.S."/>
            <person name="Cleenwerck I."/>
            <person name="Cnockaert M."/>
            <person name="Borremans W."/>
            <person name="Wieme A.D."/>
            <person name="De Vuyst L."/>
            <person name="Vandamme P."/>
        </authorList>
    </citation>
    <scope>NUCLEOTIDE SEQUENCE [LARGE SCALE GENOMIC DNA]</scope>
    <source>
        <strain evidence="2 3">LMG 1637</strain>
    </source>
</reference>
<proteinExistence type="predicted"/>
<dbReference type="RefSeq" id="WP_173577911.1">
    <property type="nucleotide sequence ID" value="NZ_WOSW01000026.1"/>
</dbReference>
<name>A0ABX0KB57_9PROT</name>
<dbReference type="EMBL" id="WOSW01000026">
    <property type="protein sequence ID" value="NHO33391.1"/>
    <property type="molecule type" value="Genomic_DNA"/>
</dbReference>
<dbReference type="Proteomes" id="UP000615326">
    <property type="component" value="Unassembled WGS sequence"/>
</dbReference>
<evidence type="ECO:0000256" key="1">
    <source>
        <dbReference type="SAM" id="Coils"/>
    </source>
</evidence>
<accession>A0ABX0KB57</accession>
<keyword evidence="1" id="KW-0175">Coiled coil</keyword>
<organism evidence="2 3">
    <name type="scientific">Acetobacter fallax</name>
    <dbReference type="NCBI Taxonomy" id="1737473"/>
    <lineage>
        <taxon>Bacteria</taxon>
        <taxon>Pseudomonadati</taxon>
        <taxon>Pseudomonadota</taxon>
        <taxon>Alphaproteobacteria</taxon>
        <taxon>Acetobacterales</taxon>
        <taxon>Acetobacteraceae</taxon>
        <taxon>Acetobacter</taxon>
    </lineage>
</organism>